<protein>
    <submittedName>
        <fullName evidence="2">Uncharacterized protein</fullName>
    </submittedName>
</protein>
<evidence type="ECO:0000256" key="1">
    <source>
        <dbReference type="SAM" id="MobiDB-lite"/>
    </source>
</evidence>
<evidence type="ECO:0000313" key="2">
    <source>
        <dbReference type="EMBL" id="KAF6729421.1"/>
    </source>
</evidence>
<reference evidence="2" key="1">
    <citation type="journal article" name="BMC Genomics">
        <title>Long-read sequencing and de novo genome assembly of marine medaka (Oryzias melastigma).</title>
        <authorList>
            <person name="Liang P."/>
            <person name="Saqib H.S.A."/>
            <person name="Ni X."/>
            <person name="Shen Y."/>
        </authorList>
    </citation>
    <scope>NUCLEOTIDE SEQUENCE</scope>
    <source>
        <strain evidence="2">Bigg-433</strain>
    </source>
</reference>
<organism evidence="2 3">
    <name type="scientific">Oryzias melastigma</name>
    <name type="common">Marine medaka</name>
    <dbReference type="NCBI Taxonomy" id="30732"/>
    <lineage>
        <taxon>Eukaryota</taxon>
        <taxon>Metazoa</taxon>
        <taxon>Chordata</taxon>
        <taxon>Craniata</taxon>
        <taxon>Vertebrata</taxon>
        <taxon>Euteleostomi</taxon>
        <taxon>Actinopterygii</taxon>
        <taxon>Neopterygii</taxon>
        <taxon>Teleostei</taxon>
        <taxon>Neoteleostei</taxon>
        <taxon>Acanthomorphata</taxon>
        <taxon>Ovalentaria</taxon>
        <taxon>Atherinomorphae</taxon>
        <taxon>Beloniformes</taxon>
        <taxon>Adrianichthyidae</taxon>
        <taxon>Oryziinae</taxon>
        <taxon>Oryzias</taxon>
    </lineage>
</organism>
<comment type="caution">
    <text evidence="2">The sequence shown here is derived from an EMBL/GenBank/DDBJ whole genome shotgun (WGS) entry which is preliminary data.</text>
</comment>
<feature type="region of interest" description="Disordered" evidence="1">
    <location>
        <begin position="67"/>
        <end position="94"/>
    </location>
</feature>
<feature type="compositionally biased region" description="Basic residues" evidence="1">
    <location>
        <begin position="67"/>
        <end position="76"/>
    </location>
</feature>
<proteinExistence type="predicted"/>
<dbReference type="EMBL" id="WKFB01000255">
    <property type="protein sequence ID" value="KAF6729421.1"/>
    <property type="molecule type" value="Genomic_DNA"/>
</dbReference>
<sequence>MRLSGGSSSKPYLPKQKQRRCGRIQAACSQVSFIAPPDQQSELLRIRPQKHCWRSRGRREIQFKGACRRGSSHSHHANTAAQGHVSQPCDIKEEQEGGANTINCTHEHSHAD</sequence>
<evidence type="ECO:0000313" key="3">
    <source>
        <dbReference type="Proteomes" id="UP000646548"/>
    </source>
</evidence>
<dbReference type="Proteomes" id="UP000646548">
    <property type="component" value="Unassembled WGS sequence"/>
</dbReference>
<gene>
    <name evidence="2" type="ORF">FQA47_023044</name>
</gene>
<name>A0A834FCR3_ORYME</name>
<accession>A0A834FCR3</accession>
<dbReference type="AlphaFoldDB" id="A0A834FCR3"/>